<name>A0A1F7JBR3_9BACT</name>
<evidence type="ECO:0000256" key="1">
    <source>
        <dbReference type="ARBA" id="ARBA00022962"/>
    </source>
</evidence>
<sequence>MRKKFQIRIVWLYPDLMNIYGDRGNVIVLQKRCEWRGIPVTVTYYSIGSTVSDITNADILLMGGAQDRQQHLVAKDIEGKKAEALKKAIHQGVPGLFVCGGYQFLGNYYKPADGPVIPGLGIFDVYTEHPGKTQKRLIGNIAVESPEGNTYVGFENHGGRTYLEKTAQPFARVLSGSGNNGTDRTEGVLFNHTIGTYLHGPILSKNPELADWLIAKSLEVKYGLRETLSPLDNDIEYTAR</sequence>
<gene>
    <name evidence="3" type="ORF">A3B56_02325</name>
</gene>
<dbReference type="InterPro" id="IPR029062">
    <property type="entry name" value="Class_I_gatase-like"/>
</dbReference>
<dbReference type="CDD" id="cd01750">
    <property type="entry name" value="GATase1_CobQ"/>
    <property type="match status" value="1"/>
</dbReference>
<organism evidence="3 4">
    <name type="scientific">Candidatus Roizmanbacteria bacterium RIFCSPLOWO2_01_FULL_45_11</name>
    <dbReference type="NCBI Taxonomy" id="1802070"/>
    <lineage>
        <taxon>Bacteria</taxon>
        <taxon>Candidatus Roizmaniibacteriota</taxon>
    </lineage>
</organism>
<dbReference type="GO" id="GO:0071555">
    <property type="term" value="P:cell wall organization"/>
    <property type="evidence" value="ECO:0007669"/>
    <property type="project" value="InterPro"/>
</dbReference>
<dbReference type="AlphaFoldDB" id="A0A1F7JBR3"/>
<feature type="non-terminal residue" evidence="3">
    <location>
        <position position="240"/>
    </location>
</feature>
<dbReference type="PANTHER" id="PTHR21343:SF9">
    <property type="entry name" value="LIPID II ISOGLUTAMINYL SYNTHASE (GLUTAMINE-HYDROLYZING) SUBUNIT GATD"/>
    <property type="match status" value="1"/>
</dbReference>
<dbReference type="Gene3D" id="3.40.50.880">
    <property type="match status" value="1"/>
</dbReference>
<reference evidence="3 4" key="1">
    <citation type="journal article" date="2016" name="Nat. Commun.">
        <title>Thousands of microbial genomes shed light on interconnected biogeochemical processes in an aquifer system.</title>
        <authorList>
            <person name="Anantharaman K."/>
            <person name="Brown C.T."/>
            <person name="Hug L.A."/>
            <person name="Sharon I."/>
            <person name="Castelle C.J."/>
            <person name="Probst A.J."/>
            <person name="Thomas B.C."/>
            <person name="Singh A."/>
            <person name="Wilkins M.J."/>
            <person name="Karaoz U."/>
            <person name="Brodie E.L."/>
            <person name="Williams K.H."/>
            <person name="Hubbard S.S."/>
            <person name="Banfield J.F."/>
        </authorList>
    </citation>
    <scope>NUCLEOTIDE SEQUENCE [LARGE SCALE GENOMIC DNA]</scope>
</reference>
<dbReference type="EMBL" id="MGAU01000069">
    <property type="protein sequence ID" value="OGK53056.1"/>
    <property type="molecule type" value="Genomic_DNA"/>
</dbReference>
<dbReference type="HAMAP" id="MF_02213">
    <property type="entry name" value="Lipid_II_synth_GatD"/>
    <property type="match status" value="1"/>
</dbReference>
<dbReference type="InterPro" id="IPR011698">
    <property type="entry name" value="GATase_3"/>
</dbReference>
<keyword evidence="1" id="KW-0315">Glutamine amidotransferase</keyword>
<evidence type="ECO:0000313" key="4">
    <source>
        <dbReference type="Proteomes" id="UP000178486"/>
    </source>
</evidence>
<dbReference type="Proteomes" id="UP000178486">
    <property type="component" value="Unassembled WGS sequence"/>
</dbReference>
<accession>A0A1F7JBR3</accession>
<dbReference type="PANTHER" id="PTHR21343">
    <property type="entry name" value="DETHIOBIOTIN SYNTHETASE"/>
    <property type="match status" value="1"/>
</dbReference>
<proteinExistence type="inferred from homology"/>
<dbReference type="Pfam" id="PF07685">
    <property type="entry name" value="GATase_3"/>
    <property type="match status" value="1"/>
</dbReference>
<feature type="domain" description="CobB/CobQ-like glutamine amidotransferase" evidence="2">
    <location>
        <begin position="8"/>
        <end position="206"/>
    </location>
</feature>
<dbReference type="InterPro" id="IPR033949">
    <property type="entry name" value="CobQ_GATase1"/>
</dbReference>
<protein>
    <recommendedName>
        <fullName evidence="2">CobB/CobQ-like glutamine amidotransferase domain-containing protein</fullName>
    </recommendedName>
</protein>
<dbReference type="PROSITE" id="PS51274">
    <property type="entry name" value="GATASE_COBBQ"/>
    <property type="match status" value="1"/>
</dbReference>
<comment type="caution">
    <text evidence="3">The sequence shown here is derived from an EMBL/GenBank/DDBJ whole genome shotgun (WGS) entry which is preliminary data.</text>
</comment>
<dbReference type="GO" id="GO:0009236">
    <property type="term" value="P:cobalamin biosynthetic process"/>
    <property type="evidence" value="ECO:0007669"/>
    <property type="project" value="InterPro"/>
</dbReference>
<dbReference type="InterPro" id="IPR043702">
    <property type="entry name" value="Lipid_II_synth_GatD"/>
</dbReference>
<dbReference type="GO" id="GO:0004359">
    <property type="term" value="F:glutaminase activity"/>
    <property type="evidence" value="ECO:0007669"/>
    <property type="project" value="InterPro"/>
</dbReference>
<evidence type="ECO:0000259" key="2">
    <source>
        <dbReference type="Pfam" id="PF07685"/>
    </source>
</evidence>
<evidence type="ECO:0000313" key="3">
    <source>
        <dbReference type="EMBL" id="OGK53056.1"/>
    </source>
</evidence>
<dbReference type="SUPFAM" id="SSF52317">
    <property type="entry name" value="Class I glutamine amidotransferase-like"/>
    <property type="match status" value="1"/>
</dbReference>